<proteinExistence type="predicted"/>
<reference evidence="1" key="1">
    <citation type="journal article" date="2021" name="Proc. Natl. Acad. Sci. U.S.A.">
        <title>A Catalog of Tens of Thousands of Viruses from Human Metagenomes Reveals Hidden Associations with Chronic Diseases.</title>
        <authorList>
            <person name="Tisza M.J."/>
            <person name="Buck C.B."/>
        </authorList>
    </citation>
    <scope>NUCLEOTIDE SEQUENCE</scope>
    <source>
        <strain evidence="1">CtSmR6</strain>
    </source>
</reference>
<dbReference type="InterPro" id="IPR052399">
    <property type="entry name" value="Phage_Baseplate_Assmbl_Protein"/>
</dbReference>
<evidence type="ECO:0000313" key="1">
    <source>
        <dbReference type="EMBL" id="DAF63821.1"/>
    </source>
</evidence>
<dbReference type="PANTHER" id="PTHR37829:SF3">
    <property type="entry name" value="PROTEIN JAYE-RELATED"/>
    <property type="match status" value="1"/>
</dbReference>
<accession>A0A8S5TKK4</accession>
<dbReference type="PANTHER" id="PTHR37829">
    <property type="entry name" value="PHAGE-LIKE ELEMENT PBSX PROTEIN XKDT"/>
    <property type="match status" value="1"/>
</dbReference>
<sequence length="373" mass="41197">MRVSEKRIIIDELETIKERLENGFKAIYGENLELGSSTPDGQMIGLFSEALSEVNQVLTFVVQMLDPYLATGEWLDQRVAYAGLLRKTADYSRANGVTIHGASGTIIKKGSILKDKNSNLWVTDYEVTLGTEGSKAVSITSQETGAFRINEQDELEMQEIILGVDRIVATQNSTLGADEESDGDLLLRFMQSHSINNNDERQGLESYLLNLKGVKQCKVLENYTNQTDANGVAPHSLNAIVLGGDDTAIGEAILRKKIGGCGVQGQTKLEIEFLGAKREVKFDRPTQINPRIFLRIKRTEGATDINTDKIKELLSNYVFNIGEDVYISRLYSIINDVKGFEVTQFAINGGQSLPVAVREICVINKNDIDLAVV</sequence>
<dbReference type="EMBL" id="BK032844">
    <property type="protein sequence ID" value="DAF63821.1"/>
    <property type="molecule type" value="Genomic_DNA"/>
</dbReference>
<protein>
    <submittedName>
        <fullName evidence="1">Baseplate J like protein</fullName>
    </submittedName>
</protein>
<name>A0A8S5TKK4_9CAUD</name>
<organism evidence="1">
    <name type="scientific">Siphoviridae sp. ctSmR6</name>
    <dbReference type="NCBI Taxonomy" id="2827873"/>
    <lineage>
        <taxon>Viruses</taxon>
        <taxon>Duplodnaviria</taxon>
        <taxon>Heunggongvirae</taxon>
        <taxon>Uroviricota</taxon>
        <taxon>Caudoviricetes</taxon>
    </lineage>
</organism>